<dbReference type="Proteomes" id="UP000800041">
    <property type="component" value="Unassembled WGS sequence"/>
</dbReference>
<organism evidence="2 3">
    <name type="scientific">Aulographum hederae CBS 113979</name>
    <dbReference type="NCBI Taxonomy" id="1176131"/>
    <lineage>
        <taxon>Eukaryota</taxon>
        <taxon>Fungi</taxon>
        <taxon>Dikarya</taxon>
        <taxon>Ascomycota</taxon>
        <taxon>Pezizomycotina</taxon>
        <taxon>Dothideomycetes</taxon>
        <taxon>Pleosporomycetidae</taxon>
        <taxon>Aulographales</taxon>
        <taxon>Aulographaceae</taxon>
    </lineage>
</organism>
<dbReference type="AlphaFoldDB" id="A0A6G1HAP2"/>
<accession>A0A6G1HAP2</accession>
<gene>
    <name evidence="2" type="ORF">K402DRAFT_247735</name>
</gene>
<evidence type="ECO:0000313" key="3">
    <source>
        <dbReference type="Proteomes" id="UP000800041"/>
    </source>
</evidence>
<reference evidence="2" key="1">
    <citation type="journal article" date="2020" name="Stud. Mycol.">
        <title>101 Dothideomycetes genomes: a test case for predicting lifestyles and emergence of pathogens.</title>
        <authorList>
            <person name="Haridas S."/>
            <person name="Albert R."/>
            <person name="Binder M."/>
            <person name="Bloem J."/>
            <person name="Labutti K."/>
            <person name="Salamov A."/>
            <person name="Andreopoulos B."/>
            <person name="Baker S."/>
            <person name="Barry K."/>
            <person name="Bills G."/>
            <person name="Bluhm B."/>
            <person name="Cannon C."/>
            <person name="Castanera R."/>
            <person name="Culley D."/>
            <person name="Daum C."/>
            <person name="Ezra D."/>
            <person name="Gonzalez J."/>
            <person name="Henrissat B."/>
            <person name="Kuo A."/>
            <person name="Liang C."/>
            <person name="Lipzen A."/>
            <person name="Lutzoni F."/>
            <person name="Magnuson J."/>
            <person name="Mondo S."/>
            <person name="Nolan M."/>
            <person name="Ohm R."/>
            <person name="Pangilinan J."/>
            <person name="Park H.-J."/>
            <person name="Ramirez L."/>
            <person name="Alfaro M."/>
            <person name="Sun H."/>
            <person name="Tritt A."/>
            <person name="Yoshinaga Y."/>
            <person name="Zwiers L.-H."/>
            <person name="Turgeon B."/>
            <person name="Goodwin S."/>
            <person name="Spatafora J."/>
            <person name="Crous P."/>
            <person name="Grigoriev I."/>
        </authorList>
    </citation>
    <scope>NUCLEOTIDE SEQUENCE</scope>
    <source>
        <strain evidence="2">CBS 113979</strain>
    </source>
</reference>
<protein>
    <submittedName>
        <fullName evidence="2">Uncharacterized protein</fullName>
    </submittedName>
</protein>
<evidence type="ECO:0000313" key="2">
    <source>
        <dbReference type="EMBL" id="KAF1990090.1"/>
    </source>
</evidence>
<name>A0A6G1HAP2_9PEZI</name>
<dbReference type="EMBL" id="ML977143">
    <property type="protein sequence ID" value="KAF1990090.1"/>
    <property type="molecule type" value="Genomic_DNA"/>
</dbReference>
<keyword evidence="3" id="KW-1185">Reference proteome</keyword>
<feature type="region of interest" description="Disordered" evidence="1">
    <location>
        <begin position="290"/>
        <end position="316"/>
    </location>
</feature>
<evidence type="ECO:0000256" key="1">
    <source>
        <dbReference type="SAM" id="MobiDB-lite"/>
    </source>
</evidence>
<proteinExistence type="predicted"/>
<sequence length="316" mass="36266">MTYRTNTSQTNIFTQTHPKAATFDFTGAHKSASEASPRHIRISLPYGSTWGSSSHWHSSSHLTVDFSGPARVRRAWGPRNSSELVGTGDFQVSFEPFCVYSWERDETADSGKFHKEVLEIVIRLDETDEEGGEELELLFRTVCSILLDAGRYPRFATTPWRVKTLVGLFPGSAAWEDFVTRALLKAQLAVTYREFAYYPVMEAVKPTKLWSWSPLPQKPPDWVARLQWEGMQKLSRWKVAVAAIVARKAFGMHALYEEYIPERLEHCTRPSFDEDAARRQRVWTGSREWSEGVENRSEGGSGNVWRRFPTGRRRNR</sequence>